<organism evidence="2 3">
    <name type="scientific">Neonectria magnoliae</name>
    <dbReference type="NCBI Taxonomy" id="2732573"/>
    <lineage>
        <taxon>Eukaryota</taxon>
        <taxon>Fungi</taxon>
        <taxon>Dikarya</taxon>
        <taxon>Ascomycota</taxon>
        <taxon>Pezizomycotina</taxon>
        <taxon>Sordariomycetes</taxon>
        <taxon>Hypocreomycetidae</taxon>
        <taxon>Hypocreales</taxon>
        <taxon>Nectriaceae</taxon>
        <taxon>Neonectria</taxon>
    </lineage>
</organism>
<sequence length="145" mass="16184">MVDFLWPGWGPLCTILTAIGLPFVILSTVLMCVHLFLPFVLPSTPSSATADRNAERIANAAERTVYEQRRLREVSREAVSLLTTIVATEQQESQAARIRQDQLLIAHRVTRRAIHDLTTALQPDGLENDREIVSLTLALANLRIN</sequence>
<name>A0ABR1I9Q2_9HYPO</name>
<protein>
    <submittedName>
        <fullName evidence="2">Uncharacterized protein</fullName>
    </submittedName>
</protein>
<accession>A0ABR1I9Q2</accession>
<keyword evidence="1" id="KW-1133">Transmembrane helix</keyword>
<keyword evidence="1" id="KW-0812">Transmembrane</keyword>
<reference evidence="2 3" key="1">
    <citation type="journal article" date="2025" name="Microbiol. Resour. Announc.">
        <title>Draft genome sequences for Neonectria magnoliae and Neonectria punicea, canker pathogens of Liriodendron tulipifera and Acer saccharum in West Virginia.</title>
        <authorList>
            <person name="Petronek H.M."/>
            <person name="Kasson M.T."/>
            <person name="Metheny A.M."/>
            <person name="Stauder C.M."/>
            <person name="Lovett B."/>
            <person name="Lynch S.C."/>
            <person name="Garnas J.R."/>
            <person name="Kasson L.R."/>
            <person name="Stajich J.E."/>
        </authorList>
    </citation>
    <scope>NUCLEOTIDE SEQUENCE [LARGE SCALE GENOMIC DNA]</scope>
    <source>
        <strain evidence="2 3">NRRL 64651</strain>
    </source>
</reference>
<proteinExistence type="predicted"/>
<evidence type="ECO:0000256" key="1">
    <source>
        <dbReference type="SAM" id="Phobius"/>
    </source>
</evidence>
<keyword evidence="3" id="KW-1185">Reference proteome</keyword>
<feature type="transmembrane region" description="Helical" evidence="1">
    <location>
        <begin position="15"/>
        <end position="37"/>
    </location>
</feature>
<dbReference type="EMBL" id="JAZAVK010000026">
    <property type="protein sequence ID" value="KAK7429754.1"/>
    <property type="molecule type" value="Genomic_DNA"/>
</dbReference>
<comment type="caution">
    <text evidence="2">The sequence shown here is derived from an EMBL/GenBank/DDBJ whole genome shotgun (WGS) entry which is preliminary data.</text>
</comment>
<evidence type="ECO:0000313" key="2">
    <source>
        <dbReference type="EMBL" id="KAK7429754.1"/>
    </source>
</evidence>
<dbReference type="Proteomes" id="UP001498421">
    <property type="component" value="Unassembled WGS sequence"/>
</dbReference>
<evidence type="ECO:0000313" key="3">
    <source>
        <dbReference type="Proteomes" id="UP001498421"/>
    </source>
</evidence>
<gene>
    <name evidence="2" type="ORF">QQZ08_003780</name>
</gene>
<keyword evidence="1" id="KW-0472">Membrane</keyword>